<name>A0ABP5WG45_9ACTN</name>
<protein>
    <submittedName>
        <fullName evidence="2">Uncharacterized protein</fullName>
    </submittedName>
</protein>
<evidence type="ECO:0000256" key="1">
    <source>
        <dbReference type="SAM" id="MobiDB-lite"/>
    </source>
</evidence>
<evidence type="ECO:0000313" key="2">
    <source>
        <dbReference type="EMBL" id="GAA2425228.1"/>
    </source>
</evidence>
<feature type="compositionally biased region" description="Low complexity" evidence="1">
    <location>
        <begin position="61"/>
        <end position="71"/>
    </location>
</feature>
<feature type="compositionally biased region" description="Low complexity" evidence="1">
    <location>
        <begin position="33"/>
        <end position="49"/>
    </location>
</feature>
<keyword evidence="3" id="KW-1185">Reference proteome</keyword>
<evidence type="ECO:0000313" key="3">
    <source>
        <dbReference type="Proteomes" id="UP001501638"/>
    </source>
</evidence>
<reference evidence="3" key="1">
    <citation type="journal article" date="2019" name="Int. J. Syst. Evol. Microbiol.">
        <title>The Global Catalogue of Microorganisms (GCM) 10K type strain sequencing project: providing services to taxonomists for standard genome sequencing and annotation.</title>
        <authorList>
            <consortium name="The Broad Institute Genomics Platform"/>
            <consortium name="The Broad Institute Genome Sequencing Center for Infectious Disease"/>
            <person name="Wu L."/>
            <person name="Ma J."/>
        </authorList>
    </citation>
    <scope>NUCLEOTIDE SEQUENCE [LARGE SCALE GENOMIC DNA]</scope>
    <source>
        <strain evidence="3">JCM 6305</strain>
    </source>
</reference>
<proteinExistence type="predicted"/>
<organism evidence="2 3">
    <name type="scientific">Streptomyces macrosporus</name>
    <dbReference type="NCBI Taxonomy" id="44032"/>
    <lineage>
        <taxon>Bacteria</taxon>
        <taxon>Bacillati</taxon>
        <taxon>Actinomycetota</taxon>
        <taxon>Actinomycetes</taxon>
        <taxon>Kitasatosporales</taxon>
        <taxon>Streptomycetaceae</taxon>
        <taxon>Streptomyces</taxon>
    </lineage>
</organism>
<dbReference type="EMBL" id="BAAASZ010000005">
    <property type="protein sequence ID" value="GAA2425228.1"/>
    <property type="molecule type" value="Genomic_DNA"/>
</dbReference>
<gene>
    <name evidence="2" type="ORF">GCM10010405_04690</name>
</gene>
<dbReference type="Proteomes" id="UP001501638">
    <property type="component" value="Unassembled WGS sequence"/>
</dbReference>
<feature type="region of interest" description="Disordered" evidence="1">
    <location>
        <begin position="1"/>
        <end position="82"/>
    </location>
</feature>
<comment type="caution">
    <text evidence="2">The sequence shown here is derived from an EMBL/GenBank/DDBJ whole genome shotgun (WGS) entry which is preliminary data.</text>
</comment>
<accession>A0ABP5WG45</accession>
<sequence>MTDTRRVPAPSGRLARVEARRRRRDGISRPGDRGPIGAADADGPDASAPHTRPAARHRNTPRTPQETRPPTCSAHETENEVL</sequence>